<dbReference type="Pfam" id="PF04120">
    <property type="entry name" value="Iron_permease"/>
    <property type="match status" value="1"/>
</dbReference>
<reference evidence="4" key="1">
    <citation type="journal article" date="2019" name="Int. J. Syst. Evol. Microbiol.">
        <title>The Global Catalogue of Microorganisms (GCM) 10K type strain sequencing project: providing services to taxonomists for standard genome sequencing and annotation.</title>
        <authorList>
            <consortium name="The Broad Institute Genomics Platform"/>
            <consortium name="The Broad Institute Genome Sequencing Center for Infectious Disease"/>
            <person name="Wu L."/>
            <person name="Ma J."/>
        </authorList>
    </citation>
    <scope>NUCLEOTIDE SEQUENCE [LARGE SCALE GENOMIC DNA]</scope>
    <source>
        <strain evidence="4">JCM 14370</strain>
    </source>
</reference>
<keyword evidence="2" id="KW-0812">Transmembrane</keyword>
<gene>
    <name evidence="3" type="ORF">GCM10008938_29470</name>
</gene>
<protein>
    <submittedName>
        <fullName evidence="3">Membrane protein</fullName>
    </submittedName>
</protein>
<evidence type="ECO:0000313" key="3">
    <source>
        <dbReference type="EMBL" id="GGJ41523.1"/>
    </source>
</evidence>
<evidence type="ECO:0000313" key="4">
    <source>
        <dbReference type="Proteomes" id="UP000632222"/>
    </source>
</evidence>
<proteinExistence type="predicted"/>
<organism evidence="3 4">
    <name type="scientific">Deinococcus roseus</name>
    <dbReference type="NCBI Taxonomy" id="392414"/>
    <lineage>
        <taxon>Bacteria</taxon>
        <taxon>Thermotogati</taxon>
        <taxon>Deinococcota</taxon>
        <taxon>Deinococci</taxon>
        <taxon>Deinococcales</taxon>
        <taxon>Deinococcaceae</taxon>
        <taxon>Deinococcus</taxon>
    </lineage>
</organism>
<dbReference type="RefSeq" id="WP_189003594.1">
    <property type="nucleotide sequence ID" value="NZ_BMOD01000011.1"/>
</dbReference>
<keyword evidence="2" id="KW-0472">Membrane</keyword>
<keyword evidence="4" id="KW-1185">Reference proteome</keyword>
<dbReference type="Proteomes" id="UP000632222">
    <property type="component" value="Unassembled WGS sequence"/>
</dbReference>
<sequence>MNAFFRRFAQKTAEITGSAWAFVVALGMIVVWLVTGPLFHFSDTWQLVINTSTTIITFLMVFLIQNAQNRESRALHLKLDELIRAVQDARNTMVDLEEASDEEIEALEEEFREVKKKAR</sequence>
<comment type="caution">
    <text evidence="3">The sequence shown here is derived from an EMBL/GenBank/DDBJ whole genome shotgun (WGS) entry which is preliminary data.</text>
</comment>
<accession>A0ABQ2D1C9</accession>
<feature type="coiled-coil region" evidence="1">
    <location>
        <begin position="79"/>
        <end position="117"/>
    </location>
</feature>
<dbReference type="InterPro" id="IPR007251">
    <property type="entry name" value="Iron_permease_Fet4"/>
</dbReference>
<name>A0ABQ2D1C9_9DEIO</name>
<feature type="transmembrane region" description="Helical" evidence="2">
    <location>
        <begin position="20"/>
        <end position="39"/>
    </location>
</feature>
<keyword evidence="1" id="KW-0175">Coiled coil</keyword>
<dbReference type="EMBL" id="BMOD01000011">
    <property type="protein sequence ID" value="GGJ41523.1"/>
    <property type="molecule type" value="Genomic_DNA"/>
</dbReference>
<feature type="transmembrane region" description="Helical" evidence="2">
    <location>
        <begin position="45"/>
        <end position="64"/>
    </location>
</feature>
<keyword evidence="2" id="KW-1133">Transmembrane helix</keyword>
<evidence type="ECO:0000256" key="1">
    <source>
        <dbReference type="SAM" id="Coils"/>
    </source>
</evidence>
<evidence type="ECO:0000256" key="2">
    <source>
        <dbReference type="SAM" id="Phobius"/>
    </source>
</evidence>